<dbReference type="Proteomes" id="UP000658131">
    <property type="component" value="Unassembled WGS sequence"/>
</dbReference>
<evidence type="ECO:0000259" key="1">
    <source>
        <dbReference type="Pfam" id="PF01979"/>
    </source>
</evidence>
<dbReference type="PANTHER" id="PTHR43135">
    <property type="entry name" value="ALPHA-D-RIBOSE 1-METHYLPHOSPHONATE 5-TRIPHOSPHATE DIPHOSPHATASE"/>
    <property type="match status" value="1"/>
</dbReference>
<dbReference type="SUPFAM" id="SSF51556">
    <property type="entry name" value="Metallo-dependent hydrolases"/>
    <property type="match status" value="1"/>
</dbReference>
<dbReference type="SUPFAM" id="SSF51338">
    <property type="entry name" value="Composite domain of metallo-dependent hydrolases"/>
    <property type="match status" value="1"/>
</dbReference>
<dbReference type="Pfam" id="PF01979">
    <property type="entry name" value="Amidohydro_1"/>
    <property type="match status" value="1"/>
</dbReference>
<dbReference type="InterPro" id="IPR006680">
    <property type="entry name" value="Amidohydro-rel"/>
</dbReference>
<dbReference type="PANTHER" id="PTHR43135:SF3">
    <property type="entry name" value="ALPHA-D-RIBOSE 1-METHYLPHOSPHONATE 5-TRIPHOSPHATE DIPHOSPHATASE"/>
    <property type="match status" value="1"/>
</dbReference>
<reference evidence="2 3" key="1">
    <citation type="submission" date="2020-08" db="EMBL/GenBank/DDBJ databases">
        <title>Genome public.</title>
        <authorList>
            <person name="Liu C."/>
            <person name="Sun Q."/>
        </authorList>
    </citation>
    <scope>NUCLEOTIDE SEQUENCE [LARGE SCALE GENOMIC DNA]</scope>
    <source>
        <strain evidence="2 3">BX1</strain>
    </source>
</reference>
<feature type="domain" description="Amidohydrolase-related" evidence="1">
    <location>
        <begin position="54"/>
        <end position="387"/>
    </location>
</feature>
<accession>A0ABR7NKB9</accession>
<gene>
    <name evidence="2" type="ORF">H8717_10645</name>
</gene>
<sequence>MLITHVHLVPVCGVEIPDGFLRIEGRRIAALGPMQELPAPEAGEEVLDGKGGWLLPGLVDIHSHLGMFGDGMGVEGDDGNEIADPVTPQLRALDAINPLDRGFSEALDYGVTTVVTGPGSANPISGQSAAMKTFGCCVDDMVLNPALAMKFALGENPKGTYAPRSQAPTTRMATAALIREELYRAKRYLEDLERYEQDTEDELDPPEYDAKSEALLPVLKGEMAVHIHAHRADDIFTAARLIREFSLRGVVIHATEGHLIAERFAGFGIPVVCGPVIGSRDKPELVSLSRETPALLAHAGVKVALCTDHPELPQEFLMLSAALCHREGMSRAEALRAVTLTPAEIVGLDHRIGSLAPGKDADLVLYPRDPLSGLERPISVFLDGKQVRS</sequence>
<dbReference type="RefSeq" id="WP_262400335.1">
    <property type="nucleotide sequence ID" value="NZ_JACRTB010000016.1"/>
</dbReference>
<evidence type="ECO:0000313" key="2">
    <source>
        <dbReference type="EMBL" id="MBC8576858.1"/>
    </source>
</evidence>
<dbReference type="CDD" id="cd01309">
    <property type="entry name" value="Met_dep_hydrolase_C"/>
    <property type="match status" value="1"/>
</dbReference>
<keyword evidence="3" id="KW-1185">Reference proteome</keyword>
<dbReference type="EMBL" id="JACRTB010000016">
    <property type="protein sequence ID" value="MBC8576858.1"/>
    <property type="molecule type" value="Genomic_DNA"/>
</dbReference>
<dbReference type="InterPro" id="IPR051781">
    <property type="entry name" value="Metallo-dep_Hydrolase"/>
</dbReference>
<comment type="caution">
    <text evidence="2">The sequence shown here is derived from an EMBL/GenBank/DDBJ whole genome shotgun (WGS) entry which is preliminary data.</text>
</comment>
<dbReference type="InterPro" id="IPR011059">
    <property type="entry name" value="Metal-dep_hydrolase_composite"/>
</dbReference>
<organism evidence="2 3">
    <name type="scientific">Yanshouia hominis</name>
    <dbReference type="NCBI Taxonomy" id="2763673"/>
    <lineage>
        <taxon>Bacteria</taxon>
        <taxon>Bacillati</taxon>
        <taxon>Bacillota</taxon>
        <taxon>Clostridia</taxon>
        <taxon>Eubacteriales</taxon>
        <taxon>Oscillospiraceae</taxon>
        <taxon>Yanshouia</taxon>
    </lineage>
</organism>
<dbReference type="Gene3D" id="2.30.40.10">
    <property type="entry name" value="Urease, subunit C, domain 1"/>
    <property type="match status" value="1"/>
</dbReference>
<dbReference type="InterPro" id="IPR032466">
    <property type="entry name" value="Metal_Hydrolase"/>
</dbReference>
<proteinExistence type="predicted"/>
<name>A0ABR7NKB9_9FIRM</name>
<dbReference type="Gene3D" id="3.20.20.140">
    <property type="entry name" value="Metal-dependent hydrolases"/>
    <property type="match status" value="1"/>
</dbReference>
<protein>
    <submittedName>
        <fullName evidence="2">Amidohydrolase</fullName>
    </submittedName>
</protein>
<evidence type="ECO:0000313" key="3">
    <source>
        <dbReference type="Proteomes" id="UP000658131"/>
    </source>
</evidence>